<evidence type="ECO:0000313" key="2">
    <source>
        <dbReference type="Proteomes" id="UP000198323"/>
    </source>
</evidence>
<reference evidence="1 2" key="1">
    <citation type="submission" date="2016-07" db="EMBL/GenBank/DDBJ databases">
        <title>Disparate Historic Effective Population Sizes Predicted by Modern Levels of Genome Diversity for the Scaled Quail (Callipepla squamata) and the Northern Bobwhite (Colinus virginianus): Inferences from First and Second Generation Draft Genome Assemblies for Sympatric New World Quail.</title>
        <authorList>
            <person name="Oldeschulte D.L."/>
            <person name="Halley Y.A."/>
            <person name="Bhattarai E.K."/>
            <person name="Brashear W.A."/>
            <person name="Hill J."/>
            <person name="Metz R.P."/>
            <person name="Johnson C.D."/>
            <person name="Rollins D."/>
            <person name="Peterson M.J."/>
            <person name="Bickhart D.M."/>
            <person name="Decker J.E."/>
            <person name="Seabury C.M."/>
        </authorList>
    </citation>
    <scope>NUCLEOTIDE SEQUENCE [LARGE SCALE GENOMIC DNA]</scope>
    <source>
        <strain evidence="1 2">Texas</strain>
        <tissue evidence="1">Leg muscle</tissue>
    </source>
</reference>
<accession>A0A226N1S4</accession>
<name>A0A226N1S4_CALSU</name>
<sequence>MWHEHRLALMHSTQSCNLLEPQSLAEVLVSRAASFDALYQPRDADGDSGSALDLGLGSYVPISPDVIKRRRGGLIEQRDIIKAHEAHKMQSTPQARRKEWESEAPSGVVLRSALLQRVQSREESKAWIQGAQNCFTVNRSLFLFGEDNIVRKYAKKLIDWPYPFCAPCEPPHPPLCSPCLDLLWWLPRTRVRQQPADGPDDTGCCWLVPKASPCIPGDLPIPVASHRMR</sequence>
<dbReference type="Proteomes" id="UP000198323">
    <property type="component" value="Unassembled WGS sequence"/>
</dbReference>
<dbReference type="AlphaFoldDB" id="A0A226N1S4"/>
<gene>
    <name evidence="1" type="ORF">ASZ78_007185</name>
</gene>
<evidence type="ECO:0000313" key="1">
    <source>
        <dbReference type="EMBL" id="OXB61199.1"/>
    </source>
</evidence>
<dbReference type="EMBL" id="MCFN01000289">
    <property type="protein sequence ID" value="OXB61199.1"/>
    <property type="molecule type" value="Genomic_DNA"/>
</dbReference>
<dbReference type="STRING" id="9009.A0A226N1S4"/>
<comment type="caution">
    <text evidence="1">The sequence shown here is derived from an EMBL/GenBank/DDBJ whole genome shotgun (WGS) entry which is preliminary data.</text>
</comment>
<organism evidence="1 2">
    <name type="scientific">Callipepla squamata</name>
    <name type="common">Scaled quail</name>
    <dbReference type="NCBI Taxonomy" id="9009"/>
    <lineage>
        <taxon>Eukaryota</taxon>
        <taxon>Metazoa</taxon>
        <taxon>Chordata</taxon>
        <taxon>Craniata</taxon>
        <taxon>Vertebrata</taxon>
        <taxon>Euteleostomi</taxon>
        <taxon>Archelosauria</taxon>
        <taxon>Archosauria</taxon>
        <taxon>Dinosauria</taxon>
        <taxon>Saurischia</taxon>
        <taxon>Theropoda</taxon>
        <taxon>Coelurosauria</taxon>
        <taxon>Aves</taxon>
        <taxon>Neognathae</taxon>
        <taxon>Galloanserae</taxon>
        <taxon>Galliformes</taxon>
        <taxon>Odontophoridae</taxon>
        <taxon>Callipepla</taxon>
    </lineage>
</organism>
<proteinExistence type="predicted"/>
<protein>
    <submittedName>
        <fullName evidence="1">Uncharacterized protein</fullName>
    </submittedName>
</protein>
<keyword evidence="2" id="KW-1185">Reference proteome</keyword>
<dbReference type="OrthoDB" id="431720at2759"/>